<dbReference type="AlphaFoldDB" id="A0AAW7X3W7"/>
<dbReference type="Gene3D" id="2.50.20.10">
    <property type="entry name" value="Lipoprotein localisation LolA/LolB/LppX"/>
    <property type="match status" value="1"/>
</dbReference>
<keyword evidence="2" id="KW-0449">Lipoprotein</keyword>
<gene>
    <name evidence="2" type="ORF">Q4521_02020</name>
</gene>
<evidence type="ECO:0000313" key="3">
    <source>
        <dbReference type="Proteomes" id="UP001169760"/>
    </source>
</evidence>
<dbReference type="InterPro" id="IPR033399">
    <property type="entry name" value="TP_0789-like"/>
</dbReference>
<reference evidence="2" key="1">
    <citation type="submission" date="2023-07" db="EMBL/GenBank/DDBJ databases">
        <title>Genome content predicts the carbon catabolic preferences of heterotrophic bacteria.</title>
        <authorList>
            <person name="Gralka M."/>
        </authorList>
    </citation>
    <scope>NUCLEOTIDE SEQUENCE</scope>
    <source>
        <strain evidence="2">I3M17_2</strain>
    </source>
</reference>
<sequence>MRNIICSLVLICSVNALCEESKAPLTLASGDAAPVEQNVQAGTTDNEEIAKLFKTMESNMFPSSAFAEMTLTSYKDDKKLKELKMEFVSKQDSVLIEIKAPAVDRGKYILKSSDNLWMYFSEIKRSIRIASRDSFMGTDANNYDLLELDLVGDYELTSHNIEIVEGIRLIRAELTAKPDTEGYASIVSYLDPEKKIIVKNDCYALSGVLLKSIHYFDHKQVGDYFVPSKITFVSQLEAGRHSVVSLNGVKPQHDLADSLFSLGYLESLN</sequence>
<name>A0AAW7X3W7_9GAMM</name>
<dbReference type="CDD" id="cd16329">
    <property type="entry name" value="LolA_like"/>
    <property type="match status" value="1"/>
</dbReference>
<proteinExistence type="predicted"/>
<dbReference type="RefSeq" id="WP_303490544.1">
    <property type="nucleotide sequence ID" value="NZ_JAUOPB010000001.1"/>
</dbReference>
<dbReference type="Proteomes" id="UP001169760">
    <property type="component" value="Unassembled WGS sequence"/>
</dbReference>
<evidence type="ECO:0000259" key="1">
    <source>
        <dbReference type="Pfam" id="PF17131"/>
    </source>
</evidence>
<organism evidence="2 3">
    <name type="scientific">Saccharophagus degradans</name>
    <dbReference type="NCBI Taxonomy" id="86304"/>
    <lineage>
        <taxon>Bacteria</taxon>
        <taxon>Pseudomonadati</taxon>
        <taxon>Pseudomonadota</taxon>
        <taxon>Gammaproteobacteria</taxon>
        <taxon>Cellvibrionales</taxon>
        <taxon>Cellvibrionaceae</taxon>
        <taxon>Saccharophagus</taxon>
    </lineage>
</organism>
<accession>A0AAW7X3W7</accession>
<feature type="domain" description="Uncharacterized protein TP-0789" evidence="1">
    <location>
        <begin position="91"/>
        <end position="266"/>
    </location>
</feature>
<protein>
    <submittedName>
        <fullName evidence="2">Outer membrane lipoprotein-sorting protein</fullName>
    </submittedName>
</protein>
<dbReference type="Pfam" id="PF17131">
    <property type="entry name" value="LolA_like"/>
    <property type="match status" value="1"/>
</dbReference>
<dbReference type="EMBL" id="JAUOPB010000001">
    <property type="protein sequence ID" value="MDO6421242.1"/>
    <property type="molecule type" value="Genomic_DNA"/>
</dbReference>
<evidence type="ECO:0000313" key="2">
    <source>
        <dbReference type="EMBL" id="MDO6421242.1"/>
    </source>
</evidence>
<comment type="caution">
    <text evidence="2">The sequence shown here is derived from an EMBL/GenBank/DDBJ whole genome shotgun (WGS) entry which is preliminary data.</text>
</comment>